<evidence type="ECO:0000259" key="2">
    <source>
        <dbReference type="Pfam" id="PF00535"/>
    </source>
</evidence>
<feature type="transmembrane region" description="Helical" evidence="1">
    <location>
        <begin position="282"/>
        <end position="305"/>
    </location>
</feature>
<keyword evidence="1" id="KW-0472">Membrane</keyword>
<dbReference type="PANTHER" id="PTHR43685">
    <property type="entry name" value="GLYCOSYLTRANSFERASE"/>
    <property type="match status" value="1"/>
</dbReference>
<feature type="transmembrane region" description="Helical" evidence="1">
    <location>
        <begin position="259"/>
        <end position="276"/>
    </location>
</feature>
<dbReference type="InterPro" id="IPR029044">
    <property type="entry name" value="Nucleotide-diphossugar_trans"/>
</dbReference>
<keyword evidence="1" id="KW-1133">Transmembrane helix</keyword>
<dbReference type="PANTHER" id="PTHR43685:SF2">
    <property type="entry name" value="GLYCOSYLTRANSFERASE 2-LIKE DOMAIN-CONTAINING PROTEIN"/>
    <property type="match status" value="1"/>
</dbReference>
<evidence type="ECO:0000256" key="1">
    <source>
        <dbReference type="SAM" id="Phobius"/>
    </source>
</evidence>
<accession>A0A7C1CD65</accession>
<name>A0A7C1CD65_9CREN</name>
<dbReference type="Gene3D" id="3.90.550.10">
    <property type="entry name" value="Spore Coat Polysaccharide Biosynthesis Protein SpsA, Chain A"/>
    <property type="match status" value="1"/>
</dbReference>
<feature type="transmembrane region" description="Helical" evidence="1">
    <location>
        <begin position="227"/>
        <end position="247"/>
    </location>
</feature>
<reference evidence="3" key="1">
    <citation type="journal article" date="2020" name="mSystems">
        <title>Genome- and Community-Level Interaction Insights into Carbon Utilization and Element Cycling Functions of Hydrothermarchaeota in Hydrothermal Sediment.</title>
        <authorList>
            <person name="Zhou Z."/>
            <person name="Liu Y."/>
            <person name="Xu W."/>
            <person name="Pan J."/>
            <person name="Luo Z.H."/>
            <person name="Li M."/>
        </authorList>
    </citation>
    <scope>NUCLEOTIDE SEQUENCE [LARGE SCALE GENOMIC DNA]</scope>
    <source>
        <strain evidence="3">SpSt-116</strain>
    </source>
</reference>
<dbReference type="EMBL" id="DSAY01000104">
    <property type="protein sequence ID" value="HDP15277.1"/>
    <property type="molecule type" value="Genomic_DNA"/>
</dbReference>
<dbReference type="InterPro" id="IPR050834">
    <property type="entry name" value="Glycosyltransf_2"/>
</dbReference>
<feature type="domain" description="Glycosyltransferase 2-like" evidence="2">
    <location>
        <begin position="18"/>
        <end position="124"/>
    </location>
</feature>
<dbReference type="Pfam" id="PF00535">
    <property type="entry name" value="Glycos_transf_2"/>
    <property type="match status" value="1"/>
</dbReference>
<keyword evidence="3" id="KW-0808">Transferase</keyword>
<protein>
    <submittedName>
        <fullName evidence="3">Glycosyltransferase family 2 protein</fullName>
    </submittedName>
</protein>
<keyword evidence="1" id="KW-0812">Transmembrane</keyword>
<proteinExistence type="predicted"/>
<organism evidence="3">
    <name type="scientific">Thermofilum adornatum</name>
    <dbReference type="NCBI Taxonomy" id="1365176"/>
    <lineage>
        <taxon>Archaea</taxon>
        <taxon>Thermoproteota</taxon>
        <taxon>Thermoprotei</taxon>
        <taxon>Thermofilales</taxon>
        <taxon>Thermofilaceae</taxon>
        <taxon>Thermofilum</taxon>
    </lineage>
</organism>
<sequence length="376" mass="43367">MTLEEDMLSYEKCIKGISIIIPNHNGEKVLKISLNSLANQTFPKDMYEIIIVDNASIDESLRVIEQVAQRYPKLSIKVIRLNKNLGYGRAINIGALKARFELILASNNDIIFHPKYLENLYRTYCYSKRIDKKIVAAQGLHMHYPEVNCIYNAGGLISLLNGHYRFYGICLTWKEFSKIMRWAQRGETKFSYIAFPNGAGALIEKEFFLKVGGYYRLYFSGIEEVDLGLLIHLLGHHIIFIPSAVLYHIQGHTLGGRSLLIPHKLFLILNGFYIYSLSLYDALYFIQHSLVYMLTLITIMTLSVFREEKNLVWVIIKTLMTNIKVGRIVKIRRRRIQTLQKVSLKGVFSYLRKVQKYVRSVKVASVFLAGILNKNL</sequence>
<dbReference type="AlphaFoldDB" id="A0A7C1CD65"/>
<dbReference type="SUPFAM" id="SSF53448">
    <property type="entry name" value="Nucleotide-diphospho-sugar transferases"/>
    <property type="match status" value="1"/>
</dbReference>
<evidence type="ECO:0000313" key="3">
    <source>
        <dbReference type="EMBL" id="HDP15277.1"/>
    </source>
</evidence>
<gene>
    <name evidence="3" type="ORF">ENN26_05830</name>
</gene>
<dbReference type="GO" id="GO:0016740">
    <property type="term" value="F:transferase activity"/>
    <property type="evidence" value="ECO:0007669"/>
    <property type="project" value="UniProtKB-KW"/>
</dbReference>
<dbReference type="InterPro" id="IPR001173">
    <property type="entry name" value="Glyco_trans_2-like"/>
</dbReference>
<comment type="caution">
    <text evidence="3">The sequence shown here is derived from an EMBL/GenBank/DDBJ whole genome shotgun (WGS) entry which is preliminary data.</text>
</comment>